<dbReference type="Pfam" id="PF13539">
    <property type="entry name" value="Peptidase_M15_4"/>
    <property type="match status" value="1"/>
</dbReference>
<comment type="caution">
    <text evidence="2">The sequence shown here is derived from an EMBL/GenBank/DDBJ whole genome shotgun (WGS) entry which is preliminary data.</text>
</comment>
<accession>A0ABS4EXP7</accession>
<gene>
    <name evidence="2" type="ORF">J2Z53_000358</name>
</gene>
<dbReference type="InterPro" id="IPR009045">
    <property type="entry name" value="Zn_M74/Hedgehog-like"/>
</dbReference>
<dbReference type="EMBL" id="JAGGJZ010000001">
    <property type="protein sequence ID" value="MBP1888779.1"/>
    <property type="molecule type" value="Genomic_DNA"/>
</dbReference>
<organism evidence="2 3">
    <name type="scientific">Clostridium moniliforme</name>
    <dbReference type="NCBI Taxonomy" id="39489"/>
    <lineage>
        <taxon>Bacteria</taxon>
        <taxon>Bacillati</taxon>
        <taxon>Bacillota</taxon>
        <taxon>Clostridia</taxon>
        <taxon>Eubacteriales</taxon>
        <taxon>Clostridiaceae</taxon>
        <taxon>Clostridium</taxon>
    </lineage>
</organism>
<dbReference type="Gene3D" id="3.30.1380.10">
    <property type="match status" value="1"/>
</dbReference>
<dbReference type="InterPro" id="IPR039561">
    <property type="entry name" value="Peptidase_M15C"/>
</dbReference>
<protein>
    <recommendedName>
        <fullName evidence="1">Peptidase M15C domain-containing protein</fullName>
    </recommendedName>
</protein>
<name>A0ABS4EXP7_9CLOT</name>
<evidence type="ECO:0000313" key="2">
    <source>
        <dbReference type="EMBL" id="MBP1888779.1"/>
    </source>
</evidence>
<evidence type="ECO:0000259" key="1">
    <source>
        <dbReference type="Pfam" id="PF13539"/>
    </source>
</evidence>
<proteinExistence type="predicted"/>
<dbReference type="RefSeq" id="WP_209795507.1">
    <property type="nucleotide sequence ID" value="NZ_JAGGJZ010000001.1"/>
</dbReference>
<evidence type="ECO:0000313" key="3">
    <source>
        <dbReference type="Proteomes" id="UP000783390"/>
    </source>
</evidence>
<dbReference type="Proteomes" id="UP000783390">
    <property type="component" value="Unassembled WGS sequence"/>
</dbReference>
<feature type="domain" description="Peptidase M15C" evidence="1">
    <location>
        <begin position="191"/>
        <end position="258"/>
    </location>
</feature>
<reference evidence="2 3" key="1">
    <citation type="submission" date="2021-03" db="EMBL/GenBank/DDBJ databases">
        <title>Genomic Encyclopedia of Type Strains, Phase IV (KMG-IV): sequencing the most valuable type-strain genomes for metagenomic binning, comparative biology and taxonomic classification.</title>
        <authorList>
            <person name="Goeker M."/>
        </authorList>
    </citation>
    <scope>NUCLEOTIDE SEQUENCE [LARGE SCALE GENOMIC DNA]</scope>
    <source>
        <strain evidence="2 3">DSM 3984</strain>
    </source>
</reference>
<keyword evidence="3" id="KW-1185">Reference proteome</keyword>
<sequence>MKKIFNIFIVCFLLINIPIPVKSIENNDYITEMKQDLLTIMIAYPNLISKIEKIDNKVYLVTKSNKKIIYDDKKQKSYNEKLINPDIQDVLEQPYPLYKKNKIMDKNFDPGRFRHYELLNEVYGNSKNSIEKNLKPLKYCYTNYLFNSKNNAINYLENTLKELLSISKNRPDIKNLLYPASGTYNYRVISGTGRLSPHSYGIAIDLKSNPNDYWKWTSKDKGEDRLSKYPDDLISIFEKNNFIWGGKWEHFDILHFEYRPEIILKSRYFSNWNCNKKWYEGVPLNEDTKMYINIIESSLK</sequence>
<dbReference type="SUPFAM" id="SSF55166">
    <property type="entry name" value="Hedgehog/DD-peptidase"/>
    <property type="match status" value="1"/>
</dbReference>